<organism evidence="1 2">
    <name type="scientific">Nocardioides alpinus</name>
    <dbReference type="NCBI Taxonomy" id="748909"/>
    <lineage>
        <taxon>Bacteria</taxon>
        <taxon>Bacillati</taxon>
        <taxon>Actinomycetota</taxon>
        <taxon>Actinomycetes</taxon>
        <taxon>Propionibacteriales</taxon>
        <taxon>Nocardioidaceae</taxon>
        <taxon>Nocardioides</taxon>
    </lineage>
</organism>
<dbReference type="EMBL" id="FOKC01000001">
    <property type="protein sequence ID" value="SFA77532.1"/>
    <property type="molecule type" value="Genomic_DNA"/>
</dbReference>
<dbReference type="AlphaFoldDB" id="A0A1I0VMH3"/>
<reference evidence="2" key="1">
    <citation type="submission" date="2016-10" db="EMBL/GenBank/DDBJ databases">
        <authorList>
            <person name="Varghese N."/>
            <person name="Submissions S."/>
        </authorList>
    </citation>
    <scope>NUCLEOTIDE SEQUENCE [LARGE SCALE GENOMIC DNA]</scope>
    <source>
        <strain evidence="2">CGMCC 1.10697</strain>
    </source>
</reference>
<evidence type="ECO:0000313" key="2">
    <source>
        <dbReference type="Proteomes" id="UP000199113"/>
    </source>
</evidence>
<dbReference type="SUPFAM" id="SSF51621">
    <property type="entry name" value="Phosphoenolpyruvate/pyruvate domain"/>
    <property type="match status" value="1"/>
</dbReference>
<dbReference type="InterPro" id="IPR015813">
    <property type="entry name" value="Pyrv/PenolPyrv_kinase-like_dom"/>
</dbReference>
<dbReference type="STRING" id="748909.SAMN05192575_101321"/>
<keyword evidence="1" id="KW-0456">Lyase</keyword>
<sequence>MAEHPPRSIYARHHVRGNLGRMDIATRATTLLELHHTGTTLVLPNVWDAWSARVVADAGFPALSIGSHPLADSRGQGDNEDMSLDDALDGVRRICSAVPDVPVTADMEAGYGAAPAELVERLLEAGAVGLNIEDTVHSEGGRMRSVAEHADYIGGLRRAADAAGVDVVINARTDAFIKSDQFEDPVAEAITRMLACEEAGSRCSYPVGAPDAASLQRLLDALAGPLNTIANPRKGSAAGSLEDLQVMGVHRVTFGPLLQKELAPDLTALVAAWK</sequence>
<dbReference type="GO" id="GO:0016829">
    <property type="term" value="F:lyase activity"/>
    <property type="evidence" value="ECO:0007669"/>
    <property type="project" value="UniProtKB-KW"/>
</dbReference>
<evidence type="ECO:0000313" key="1">
    <source>
        <dbReference type="EMBL" id="SFA77532.1"/>
    </source>
</evidence>
<dbReference type="InterPro" id="IPR040442">
    <property type="entry name" value="Pyrv_kinase-like_dom_sf"/>
</dbReference>
<accession>A0A1I0VMH3</accession>
<dbReference type="PANTHER" id="PTHR42905">
    <property type="entry name" value="PHOSPHOENOLPYRUVATE CARBOXYLASE"/>
    <property type="match status" value="1"/>
</dbReference>
<dbReference type="InterPro" id="IPR039556">
    <property type="entry name" value="ICL/PEPM"/>
</dbReference>
<dbReference type="CDD" id="cd00377">
    <property type="entry name" value="ICL_PEPM"/>
    <property type="match status" value="1"/>
</dbReference>
<dbReference type="PANTHER" id="PTHR42905:SF16">
    <property type="entry name" value="CARBOXYPHOSPHONOENOLPYRUVATE PHOSPHONOMUTASE-LIKE PROTEIN (AFU_ORTHOLOGUE AFUA_5G07230)"/>
    <property type="match status" value="1"/>
</dbReference>
<gene>
    <name evidence="1" type="ORF">SAMN05192575_101321</name>
</gene>
<dbReference type="Pfam" id="PF13714">
    <property type="entry name" value="PEP_mutase"/>
    <property type="match status" value="1"/>
</dbReference>
<dbReference type="Proteomes" id="UP000199113">
    <property type="component" value="Unassembled WGS sequence"/>
</dbReference>
<protein>
    <submittedName>
        <fullName evidence="1">2-Methylisocitrate lyase, PEP mutase family</fullName>
    </submittedName>
</protein>
<name>A0A1I0VMH3_9ACTN</name>
<proteinExistence type="predicted"/>
<dbReference type="Gene3D" id="3.20.20.60">
    <property type="entry name" value="Phosphoenolpyruvate-binding domains"/>
    <property type="match status" value="1"/>
</dbReference>